<evidence type="ECO:0000259" key="5">
    <source>
        <dbReference type="PROSITE" id="PS50835"/>
    </source>
</evidence>
<dbReference type="GO" id="GO:0005886">
    <property type="term" value="C:plasma membrane"/>
    <property type="evidence" value="ECO:0007669"/>
    <property type="project" value="TreeGrafter"/>
</dbReference>
<feature type="region of interest" description="Disordered" evidence="4">
    <location>
        <begin position="414"/>
        <end position="459"/>
    </location>
</feature>
<reference evidence="6" key="3">
    <citation type="submission" date="2025-09" db="UniProtKB">
        <authorList>
            <consortium name="Ensembl"/>
        </authorList>
    </citation>
    <scope>IDENTIFICATION</scope>
    <source>
        <strain evidence="6">Isolate ISIS603380</strain>
    </source>
</reference>
<dbReference type="PANTHER" id="PTHR11860:SF49">
    <property type="entry name" value="HIGH AFFINITY IMMUNOGLOBULIN ALPHA AND IMMUNOGLOBULIN MU FC RECEPTOR"/>
    <property type="match status" value="1"/>
</dbReference>
<feature type="compositionally biased region" description="Polar residues" evidence="4">
    <location>
        <begin position="222"/>
        <end position="240"/>
    </location>
</feature>
<gene>
    <name evidence="6" type="primary">FCAMR</name>
</gene>
<dbReference type="InterPro" id="IPR050671">
    <property type="entry name" value="CD300_family_receptors"/>
</dbReference>
<reference evidence="6" key="2">
    <citation type="submission" date="2025-08" db="UniProtKB">
        <authorList>
            <consortium name="Ensembl"/>
        </authorList>
    </citation>
    <scope>IDENTIFICATION</scope>
    <source>
        <strain evidence="6">Isolate ISIS603380</strain>
    </source>
</reference>
<dbReference type="InterPro" id="IPR003599">
    <property type="entry name" value="Ig_sub"/>
</dbReference>
<dbReference type="eggNOG" id="ENOG502SNZE">
    <property type="taxonomic scope" value="Eukaryota"/>
</dbReference>
<dbReference type="GO" id="GO:0004888">
    <property type="term" value="F:transmembrane signaling receptor activity"/>
    <property type="evidence" value="ECO:0007669"/>
    <property type="project" value="TreeGrafter"/>
</dbReference>
<dbReference type="Ensembl" id="ENSLAFT00000037442.1">
    <property type="protein sequence ID" value="ENSLAFP00000021438.1"/>
    <property type="gene ID" value="ENSLAFG00000013071.2"/>
</dbReference>
<dbReference type="Pfam" id="PF07686">
    <property type="entry name" value="V-set"/>
    <property type="match status" value="1"/>
</dbReference>
<evidence type="ECO:0000256" key="4">
    <source>
        <dbReference type="SAM" id="MobiDB-lite"/>
    </source>
</evidence>
<dbReference type="OMA" id="QCHYAPL"/>
<evidence type="ECO:0000313" key="6">
    <source>
        <dbReference type="Ensembl" id="ENSLAFP00000021438.1"/>
    </source>
</evidence>
<comment type="subcellular location">
    <subcellularLocation>
        <location evidence="1">Membrane</location>
    </subcellularLocation>
</comment>
<sequence>MDGEAPTKPREQKVTNQEAGWKTPLLLTLCLLQGSSSAPPHKSAALTLLDSTSEGCRLPLSPLGPSSGPGKHSSSPLCWWKKADLAAANALKTPKPVSGELGGAVTIKCHYDPTPVNRHQRKYWCRLGPPKWICRTIVSTNYYTHRSYHGRVALEDFPQSSLFVVRLSQLSPADEGYYHCGIGNNNDMFFFSVNLTVNAGPPSTIPTAAPAASELTMRSSATASPVANRWTPGTTRTIEGQGTGWDRVVPTPGASKTTSSAKGGQVPGITRALAPRTGSWVEGCIRATVLTPESRTSKLTVTLNTTEDVSVWDTTSSVASRDRVSKEERKMTTPKVDGPTEETRRVRLPPNPTWNVTGTIRPSTLVSEKRAWETLQGATSTSVSKQPTLGSTEETTPAAGVWTLGTTNIEMETEGSTEGDLASAAENSGPQATPSQFPAAGPLRPHGKGSSVESSLPEENGVSQILPPISTVLPLVILLALVLSQKKLWRKKACEIGSEAERAPRVTLTQMTRFWELSFTPDQLPLMERKMLQDGSCHTHVGLPITAKDPRP</sequence>
<dbReference type="Proteomes" id="UP000007646">
    <property type="component" value="Unassembled WGS sequence"/>
</dbReference>
<dbReference type="Gene3D" id="2.60.40.10">
    <property type="entry name" value="Immunoglobulins"/>
    <property type="match status" value="1"/>
</dbReference>
<evidence type="ECO:0000256" key="2">
    <source>
        <dbReference type="ARBA" id="ARBA00022692"/>
    </source>
</evidence>
<dbReference type="InterPro" id="IPR013106">
    <property type="entry name" value="Ig_V-set"/>
</dbReference>
<proteinExistence type="predicted"/>
<dbReference type="GeneTree" id="ENSGT00950000182977"/>
<name>G3U0T0_LOXAF</name>
<feature type="compositionally biased region" description="Polar residues" evidence="4">
    <location>
        <begin position="376"/>
        <end position="395"/>
    </location>
</feature>
<feature type="compositionally biased region" description="Basic and acidic residues" evidence="4">
    <location>
        <begin position="322"/>
        <end position="331"/>
    </location>
</feature>
<feature type="domain" description="Ig-like" evidence="5">
    <location>
        <begin position="102"/>
        <end position="196"/>
    </location>
</feature>
<feature type="region of interest" description="Disordered" evidence="4">
    <location>
        <begin position="322"/>
        <end position="359"/>
    </location>
</feature>
<dbReference type="InterPro" id="IPR013783">
    <property type="entry name" value="Ig-like_fold"/>
</dbReference>
<reference evidence="6 7" key="1">
    <citation type="submission" date="2009-06" db="EMBL/GenBank/DDBJ databases">
        <title>The Genome Sequence of Loxodonta africana (African elephant).</title>
        <authorList>
            <person name="Di Palma F."/>
            <person name="Heiman D."/>
            <person name="Young S."/>
            <person name="Johnson J."/>
            <person name="Lander E.S."/>
            <person name="Lindblad-Toh K."/>
        </authorList>
    </citation>
    <scope>NUCLEOTIDE SEQUENCE [LARGE SCALE GENOMIC DNA]</scope>
    <source>
        <strain evidence="6 7">Isolate ISIS603380</strain>
    </source>
</reference>
<dbReference type="PROSITE" id="PS50835">
    <property type="entry name" value="IG_LIKE"/>
    <property type="match status" value="1"/>
</dbReference>
<dbReference type="FunCoup" id="G3U0T0">
    <property type="interactions" value="84"/>
</dbReference>
<feature type="region of interest" description="Disordered" evidence="4">
    <location>
        <begin position="375"/>
        <end position="400"/>
    </location>
</feature>
<evidence type="ECO:0000313" key="7">
    <source>
        <dbReference type="Proteomes" id="UP000007646"/>
    </source>
</evidence>
<dbReference type="InParanoid" id="G3U0T0"/>
<dbReference type="PANTHER" id="PTHR11860">
    <property type="entry name" value="POLYMERIC-IMMUNOGLOBULIN RECEPTOR"/>
    <property type="match status" value="1"/>
</dbReference>
<feature type="compositionally biased region" description="Polar residues" evidence="4">
    <location>
        <begin position="425"/>
        <end position="436"/>
    </location>
</feature>
<keyword evidence="7" id="KW-1185">Reference proteome</keyword>
<dbReference type="SUPFAM" id="SSF48726">
    <property type="entry name" value="Immunoglobulin"/>
    <property type="match status" value="1"/>
</dbReference>
<keyword evidence="2" id="KW-0812">Transmembrane</keyword>
<evidence type="ECO:0000256" key="1">
    <source>
        <dbReference type="ARBA" id="ARBA00004370"/>
    </source>
</evidence>
<dbReference type="AlphaFoldDB" id="G3U0T0"/>
<dbReference type="InterPro" id="IPR007110">
    <property type="entry name" value="Ig-like_dom"/>
</dbReference>
<feature type="region of interest" description="Disordered" evidence="4">
    <location>
        <begin position="222"/>
        <end position="270"/>
    </location>
</feature>
<protein>
    <submittedName>
        <fullName evidence="6">Fc alpha and mu receptor</fullName>
    </submittedName>
</protein>
<organism evidence="6 7">
    <name type="scientific">Loxodonta africana</name>
    <name type="common">African elephant</name>
    <dbReference type="NCBI Taxonomy" id="9785"/>
    <lineage>
        <taxon>Eukaryota</taxon>
        <taxon>Metazoa</taxon>
        <taxon>Chordata</taxon>
        <taxon>Craniata</taxon>
        <taxon>Vertebrata</taxon>
        <taxon>Euteleostomi</taxon>
        <taxon>Mammalia</taxon>
        <taxon>Eutheria</taxon>
        <taxon>Afrotheria</taxon>
        <taxon>Proboscidea</taxon>
        <taxon>Elephantidae</taxon>
        <taxon>Loxodonta</taxon>
    </lineage>
</organism>
<dbReference type="InterPro" id="IPR036179">
    <property type="entry name" value="Ig-like_dom_sf"/>
</dbReference>
<dbReference type="SMART" id="SM00409">
    <property type="entry name" value="IG"/>
    <property type="match status" value="1"/>
</dbReference>
<dbReference type="CDD" id="cd05716">
    <property type="entry name" value="IgV_pIgR_like"/>
    <property type="match status" value="1"/>
</dbReference>
<dbReference type="STRING" id="9785.ENSLAFP00000021438"/>
<accession>G3U0T0</accession>
<keyword evidence="3" id="KW-0472">Membrane</keyword>
<evidence type="ECO:0000256" key="3">
    <source>
        <dbReference type="ARBA" id="ARBA00023136"/>
    </source>
</evidence>